<dbReference type="Proteomes" id="UP000604117">
    <property type="component" value="Unassembled WGS sequence"/>
</dbReference>
<feature type="transmembrane region" description="Helical" evidence="2">
    <location>
        <begin position="94"/>
        <end position="115"/>
    </location>
</feature>
<comment type="caution">
    <text evidence="4">The sequence shown here is derived from an EMBL/GenBank/DDBJ whole genome shotgun (WGS) entry which is preliminary data.</text>
</comment>
<feature type="compositionally biased region" description="Pro residues" evidence="1">
    <location>
        <begin position="1"/>
        <end position="20"/>
    </location>
</feature>
<name>A0ABQ4CH73_9ACTN</name>
<feature type="compositionally biased region" description="Low complexity" evidence="1">
    <location>
        <begin position="59"/>
        <end position="79"/>
    </location>
</feature>
<accession>A0ABQ4CH73</accession>
<feature type="compositionally biased region" description="Low complexity" evidence="1">
    <location>
        <begin position="21"/>
        <end position="31"/>
    </location>
</feature>
<gene>
    <name evidence="4" type="ORF">Asi02nite_01650</name>
</gene>
<evidence type="ECO:0000256" key="1">
    <source>
        <dbReference type="SAM" id="MobiDB-lite"/>
    </source>
</evidence>
<dbReference type="InterPro" id="IPR025241">
    <property type="entry name" value="DUF4190"/>
</dbReference>
<proteinExistence type="predicted"/>
<dbReference type="RefSeq" id="WP_203710102.1">
    <property type="nucleotide sequence ID" value="NZ_BONE01000001.1"/>
</dbReference>
<sequence length="171" mass="17851">MSYPPPGNQPDPYQPDPYQPGQPYDPQQSGPPAYPTQPPTSGQPDPYAPYGQPPPQPPYGQGYPGYPQQPAPYGYEQPGYAFPQAQPRGMNTMAILALILGILVPPVGIVLGHIAKNQLKTSGEEGGGLATAGLVVGYVLTGLYLLFCCGAIGLGWLGSTLDSTGSTGTSY</sequence>
<dbReference type="Pfam" id="PF13828">
    <property type="entry name" value="DUF4190"/>
    <property type="match status" value="1"/>
</dbReference>
<keyword evidence="5" id="KW-1185">Reference proteome</keyword>
<protein>
    <recommendedName>
        <fullName evidence="3">DUF4190 domain-containing protein</fullName>
    </recommendedName>
</protein>
<keyword evidence="2" id="KW-0812">Transmembrane</keyword>
<feature type="transmembrane region" description="Helical" evidence="2">
    <location>
        <begin position="135"/>
        <end position="157"/>
    </location>
</feature>
<reference evidence="4 5" key="1">
    <citation type="submission" date="2021-01" db="EMBL/GenBank/DDBJ databases">
        <title>Whole genome shotgun sequence of Asanoa siamensis NBRC 107932.</title>
        <authorList>
            <person name="Komaki H."/>
            <person name="Tamura T."/>
        </authorList>
    </citation>
    <scope>NUCLEOTIDE SEQUENCE [LARGE SCALE GENOMIC DNA]</scope>
    <source>
        <strain evidence="4 5">NBRC 107932</strain>
    </source>
</reference>
<dbReference type="EMBL" id="BONE01000001">
    <property type="protein sequence ID" value="GIF70647.1"/>
    <property type="molecule type" value="Genomic_DNA"/>
</dbReference>
<evidence type="ECO:0000259" key="3">
    <source>
        <dbReference type="Pfam" id="PF13828"/>
    </source>
</evidence>
<feature type="domain" description="DUF4190" evidence="3">
    <location>
        <begin position="93"/>
        <end position="147"/>
    </location>
</feature>
<organism evidence="4 5">
    <name type="scientific">Asanoa siamensis</name>
    <dbReference type="NCBI Taxonomy" id="926357"/>
    <lineage>
        <taxon>Bacteria</taxon>
        <taxon>Bacillati</taxon>
        <taxon>Actinomycetota</taxon>
        <taxon>Actinomycetes</taxon>
        <taxon>Micromonosporales</taxon>
        <taxon>Micromonosporaceae</taxon>
        <taxon>Asanoa</taxon>
    </lineage>
</organism>
<feature type="region of interest" description="Disordered" evidence="1">
    <location>
        <begin position="1"/>
        <end position="79"/>
    </location>
</feature>
<evidence type="ECO:0000256" key="2">
    <source>
        <dbReference type="SAM" id="Phobius"/>
    </source>
</evidence>
<keyword evidence="2" id="KW-0472">Membrane</keyword>
<evidence type="ECO:0000313" key="5">
    <source>
        <dbReference type="Proteomes" id="UP000604117"/>
    </source>
</evidence>
<keyword evidence="2" id="KW-1133">Transmembrane helix</keyword>
<evidence type="ECO:0000313" key="4">
    <source>
        <dbReference type="EMBL" id="GIF70647.1"/>
    </source>
</evidence>